<dbReference type="AlphaFoldDB" id="A0A420YP93"/>
<evidence type="ECO:0000256" key="1">
    <source>
        <dbReference type="SAM" id="MobiDB-lite"/>
    </source>
</evidence>
<protein>
    <submittedName>
        <fullName evidence="2">Uncharacterized protein</fullName>
    </submittedName>
</protein>
<feature type="region of interest" description="Disordered" evidence="1">
    <location>
        <begin position="36"/>
        <end position="105"/>
    </location>
</feature>
<dbReference type="Proteomes" id="UP000275385">
    <property type="component" value="Unassembled WGS sequence"/>
</dbReference>
<feature type="compositionally biased region" description="Polar residues" evidence="1">
    <location>
        <begin position="59"/>
        <end position="81"/>
    </location>
</feature>
<dbReference type="EMBL" id="QVQW01000001">
    <property type="protein sequence ID" value="RKU49709.1"/>
    <property type="molecule type" value="Genomic_DNA"/>
</dbReference>
<gene>
    <name evidence="2" type="ORF">DL546_009869</name>
</gene>
<comment type="caution">
    <text evidence="2">The sequence shown here is derived from an EMBL/GenBank/DDBJ whole genome shotgun (WGS) entry which is preliminary data.</text>
</comment>
<name>A0A420YP93_9PEZI</name>
<evidence type="ECO:0000313" key="2">
    <source>
        <dbReference type="EMBL" id="RKU49709.1"/>
    </source>
</evidence>
<organism evidence="2 3">
    <name type="scientific">Coniochaeta pulveracea</name>
    <dbReference type="NCBI Taxonomy" id="177199"/>
    <lineage>
        <taxon>Eukaryota</taxon>
        <taxon>Fungi</taxon>
        <taxon>Dikarya</taxon>
        <taxon>Ascomycota</taxon>
        <taxon>Pezizomycotina</taxon>
        <taxon>Sordariomycetes</taxon>
        <taxon>Sordariomycetidae</taxon>
        <taxon>Coniochaetales</taxon>
        <taxon>Coniochaetaceae</taxon>
        <taxon>Coniochaeta</taxon>
    </lineage>
</organism>
<feature type="compositionally biased region" description="Polar residues" evidence="1">
    <location>
        <begin position="89"/>
        <end position="105"/>
    </location>
</feature>
<keyword evidence="3" id="KW-1185">Reference proteome</keyword>
<proteinExistence type="predicted"/>
<feature type="compositionally biased region" description="Low complexity" evidence="1">
    <location>
        <begin position="38"/>
        <end position="58"/>
    </location>
</feature>
<accession>A0A420YP93</accession>
<evidence type="ECO:0000313" key="3">
    <source>
        <dbReference type="Proteomes" id="UP000275385"/>
    </source>
</evidence>
<dbReference type="OrthoDB" id="1966890at2759"/>
<reference evidence="2 3" key="1">
    <citation type="submission" date="2018-08" db="EMBL/GenBank/DDBJ databases">
        <title>Draft genome of the lignicolous fungus Coniochaeta pulveracea.</title>
        <authorList>
            <person name="Borstlap C.J."/>
            <person name="De Witt R.N."/>
            <person name="Botha A."/>
            <person name="Volschenk H."/>
        </authorList>
    </citation>
    <scope>NUCLEOTIDE SEQUENCE [LARGE SCALE GENOMIC DNA]</scope>
    <source>
        <strain evidence="2 3">CAB683</strain>
    </source>
</reference>
<sequence length="118" mass="12321">MASLRKATIPAIVTSNTIHLSARSSSPRVLLLFPFTTPSSSPVSNPSADSSHKSPASSLTVTATLLNSTPAPSTITPNNAPGNIPITRVTASPKTNPSNNFTNPSRMILAPLRAPKRH</sequence>